<keyword evidence="1" id="KW-0812">Transmembrane</keyword>
<feature type="transmembrane region" description="Helical" evidence="1">
    <location>
        <begin position="115"/>
        <end position="133"/>
    </location>
</feature>
<accession>A0A1B9NCD5</accession>
<feature type="transmembrane region" description="Helical" evidence="1">
    <location>
        <begin position="268"/>
        <end position="290"/>
    </location>
</feature>
<organism evidence="2 3">
    <name type="scientific">Microbacterium sediminis</name>
    <dbReference type="NCBI Taxonomy" id="904291"/>
    <lineage>
        <taxon>Bacteria</taxon>
        <taxon>Bacillati</taxon>
        <taxon>Actinomycetota</taxon>
        <taxon>Actinomycetes</taxon>
        <taxon>Micrococcales</taxon>
        <taxon>Microbacteriaceae</taxon>
        <taxon>Microbacterium</taxon>
    </lineage>
</organism>
<dbReference type="AlphaFoldDB" id="A0A1B9NCD5"/>
<evidence type="ECO:0000313" key="2">
    <source>
        <dbReference type="EMBL" id="OCG74214.1"/>
    </source>
</evidence>
<keyword evidence="3" id="KW-1185">Reference proteome</keyword>
<feature type="transmembrane region" description="Helical" evidence="1">
    <location>
        <begin position="370"/>
        <end position="395"/>
    </location>
</feature>
<feature type="transmembrane region" description="Helical" evidence="1">
    <location>
        <begin position="345"/>
        <end position="364"/>
    </location>
</feature>
<evidence type="ECO:0000313" key="3">
    <source>
        <dbReference type="Proteomes" id="UP000093355"/>
    </source>
</evidence>
<protein>
    <recommendedName>
        <fullName evidence="4">DUF2029 domain-containing protein</fullName>
    </recommendedName>
</protein>
<proteinExistence type="predicted"/>
<feature type="transmembrane region" description="Helical" evidence="1">
    <location>
        <begin position="321"/>
        <end position="338"/>
    </location>
</feature>
<keyword evidence="1" id="KW-0472">Membrane</keyword>
<dbReference type="STRING" id="904291.A7J15_04995"/>
<reference evidence="2 3" key="1">
    <citation type="submission" date="2016-05" db="EMBL/GenBank/DDBJ databases">
        <authorList>
            <person name="Lavstsen T."/>
            <person name="Jespersen J.S."/>
        </authorList>
    </citation>
    <scope>NUCLEOTIDE SEQUENCE [LARGE SCALE GENOMIC DNA]</scope>
    <source>
        <strain evidence="2 3">YLB-01</strain>
    </source>
</reference>
<dbReference type="Proteomes" id="UP000093355">
    <property type="component" value="Unassembled WGS sequence"/>
</dbReference>
<comment type="caution">
    <text evidence="2">The sequence shown here is derived from an EMBL/GenBank/DDBJ whole genome shotgun (WGS) entry which is preliminary data.</text>
</comment>
<dbReference type="EMBL" id="LXMD01000022">
    <property type="protein sequence ID" value="OCG74214.1"/>
    <property type="molecule type" value="Genomic_DNA"/>
</dbReference>
<keyword evidence="1" id="KW-1133">Transmembrane helix</keyword>
<dbReference type="RefSeq" id="WP_067025482.1">
    <property type="nucleotide sequence ID" value="NZ_CP038256.1"/>
</dbReference>
<evidence type="ECO:0008006" key="4">
    <source>
        <dbReference type="Google" id="ProtNLM"/>
    </source>
</evidence>
<name>A0A1B9NCD5_9MICO</name>
<sequence>MRSPRAARIALWLAFAAVHALVAWLGWALPNQPMGDVYLVYEPWSDRALAGERIVGITEPWVYPILALAPMLLTQALGFLGPYAIGWAVLVTACDAVAFWLLVGRARSRPRVIAAAFWLGYALLLGPIGMYRIDAVTVPLAVAGVLWLAGRPSVAGALLAAATWIKVWPAALLGSVAVASWWRARRRATGVVAGALVLTGVLVGAVAIAGGARHLLGFVATQQGRGLQIEAPAATPYLWGAVAGLDGWYPYYDRTILTFQVAGPGADAIAALMNPLLALAAVAILGVAAWKARRGAAAARLVPPAALALTLAMIVCNKVGSPQFHAWLIAPLVLWLLWDRRRAWPLAIGGLACAALTHLVYPILYGSVLAVSPLGIAVLTARNVCLVALLAWAIVRLARVPAGARGAAPRRRADPRRAAAERA</sequence>
<feature type="transmembrane region" description="Helical" evidence="1">
    <location>
        <begin position="297"/>
        <end position="315"/>
    </location>
</feature>
<feature type="transmembrane region" description="Helical" evidence="1">
    <location>
        <begin position="80"/>
        <end position="103"/>
    </location>
</feature>
<evidence type="ECO:0000256" key="1">
    <source>
        <dbReference type="SAM" id="Phobius"/>
    </source>
</evidence>
<gene>
    <name evidence="2" type="ORF">A7J15_04995</name>
</gene>
<feature type="transmembrane region" description="Helical" evidence="1">
    <location>
        <begin position="191"/>
        <end position="212"/>
    </location>
</feature>
<feature type="transmembrane region" description="Helical" evidence="1">
    <location>
        <begin position="153"/>
        <end position="179"/>
    </location>
</feature>